<reference evidence="2" key="1">
    <citation type="journal article" date="2023" name="Nat. Plants">
        <title>Single-cell RNA sequencing provides a high-resolution roadmap for understanding the multicellular compartmentation of specialized metabolism.</title>
        <authorList>
            <person name="Sun S."/>
            <person name="Shen X."/>
            <person name="Li Y."/>
            <person name="Li Y."/>
            <person name="Wang S."/>
            <person name="Li R."/>
            <person name="Zhang H."/>
            <person name="Shen G."/>
            <person name="Guo B."/>
            <person name="Wei J."/>
            <person name="Xu J."/>
            <person name="St-Pierre B."/>
            <person name="Chen S."/>
            <person name="Sun C."/>
        </authorList>
    </citation>
    <scope>NUCLEOTIDE SEQUENCE [LARGE SCALE GENOMIC DNA]</scope>
</reference>
<dbReference type="EMBL" id="CM044706">
    <property type="protein sequence ID" value="KAI5658991.1"/>
    <property type="molecule type" value="Genomic_DNA"/>
</dbReference>
<gene>
    <name evidence="1" type="ORF">M9H77_27784</name>
</gene>
<protein>
    <submittedName>
        <fullName evidence="1">Uncharacterized protein</fullName>
    </submittedName>
</protein>
<dbReference type="Proteomes" id="UP001060085">
    <property type="component" value="Linkage Group LG06"/>
</dbReference>
<sequence>MKALSGLEVSGLGTDRLEEMKGLEVDGLKEKKGLEVDGPRGKRPRAEEEKCPGPQEAGLPAGLIQLGYVGSGLKEFGPQRMEMGDGLQQLGIGLRLSVSGLDFLFCLSSDSGYP</sequence>
<keyword evidence="2" id="KW-1185">Reference proteome</keyword>
<evidence type="ECO:0000313" key="2">
    <source>
        <dbReference type="Proteomes" id="UP001060085"/>
    </source>
</evidence>
<proteinExistence type="predicted"/>
<accession>A0ACC0AE36</accession>
<evidence type="ECO:0000313" key="1">
    <source>
        <dbReference type="EMBL" id="KAI5658991.1"/>
    </source>
</evidence>
<organism evidence="1 2">
    <name type="scientific">Catharanthus roseus</name>
    <name type="common">Madagascar periwinkle</name>
    <name type="synonym">Vinca rosea</name>
    <dbReference type="NCBI Taxonomy" id="4058"/>
    <lineage>
        <taxon>Eukaryota</taxon>
        <taxon>Viridiplantae</taxon>
        <taxon>Streptophyta</taxon>
        <taxon>Embryophyta</taxon>
        <taxon>Tracheophyta</taxon>
        <taxon>Spermatophyta</taxon>
        <taxon>Magnoliopsida</taxon>
        <taxon>eudicotyledons</taxon>
        <taxon>Gunneridae</taxon>
        <taxon>Pentapetalae</taxon>
        <taxon>asterids</taxon>
        <taxon>lamiids</taxon>
        <taxon>Gentianales</taxon>
        <taxon>Apocynaceae</taxon>
        <taxon>Rauvolfioideae</taxon>
        <taxon>Vinceae</taxon>
        <taxon>Catharanthinae</taxon>
        <taxon>Catharanthus</taxon>
    </lineage>
</organism>
<comment type="caution">
    <text evidence="1">The sequence shown here is derived from an EMBL/GenBank/DDBJ whole genome shotgun (WGS) entry which is preliminary data.</text>
</comment>
<name>A0ACC0AE36_CATRO</name>